<dbReference type="InterPro" id="IPR051043">
    <property type="entry name" value="Sulfatase_Mod_Factor_Kinase"/>
</dbReference>
<dbReference type="Pfam" id="PF03781">
    <property type="entry name" value="FGE-sulfatase"/>
    <property type="match status" value="1"/>
</dbReference>
<dbReference type="RefSeq" id="WP_289402338.1">
    <property type="nucleotide sequence ID" value="NZ_JAQIBC010000008.1"/>
</dbReference>
<evidence type="ECO:0000259" key="1">
    <source>
        <dbReference type="Pfam" id="PF03781"/>
    </source>
</evidence>
<accession>A0ABT7QTL8</accession>
<name>A0ABT7QTL8_9BACT</name>
<dbReference type="EMBL" id="JAQIBC010000008">
    <property type="protein sequence ID" value="MDM5264432.1"/>
    <property type="molecule type" value="Genomic_DNA"/>
</dbReference>
<dbReference type="PANTHER" id="PTHR23150">
    <property type="entry name" value="SULFATASE MODIFYING FACTOR 1, 2"/>
    <property type="match status" value="1"/>
</dbReference>
<reference evidence="2" key="1">
    <citation type="submission" date="2023-01" db="EMBL/GenBank/DDBJ databases">
        <title>Sulfurovum sp. XTW-4 genome assembly.</title>
        <authorList>
            <person name="Wang J."/>
        </authorList>
    </citation>
    <scope>NUCLEOTIDE SEQUENCE</scope>
    <source>
        <strain evidence="2">XTW-4</strain>
    </source>
</reference>
<evidence type="ECO:0000313" key="3">
    <source>
        <dbReference type="Proteomes" id="UP001169066"/>
    </source>
</evidence>
<dbReference type="Proteomes" id="UP001169066">
    <property type="component" value="Unassembled WGS sequence"/>
</dbReference>
<dbReference type="PANTHER" id="PTHR23150:SF19">
    <property type="entry name" value="FORMYLGLYCINE-GENERATING ENZYME"/>
    <property type="match status" value="1"/>
</dbReference>
<dbReference type="InterPro" id="IPR005532">
    <property type="entry name" value="SUMF_dom"/>
</dbReference>
<organism evidence="2 3">
    <name type="scientific">Sulfurovum xiamenensis</name>
    <dbReference type="NCBI Taxonomy" id="3019066"/>
    <lineage>
        <taxon>Bacteria</taxon>
        <taxon>Pseudomonadati</taxon>
        <taxon>Campylobacterota</taxon>
        <taxon>Epsilonproteobacteria</taxon>
        <taxon>Campylobacterales</taxon>
        <taxon>Sulfurovaceae</taxon>
        <taxon>Sulfurovum</taxon>
    </lineage>
</organism>
<dbReference type="InterPro" id="IPR016187">
    <property type="entry name" value="CTDL_fold"/>
</dbReference>
<dbReference type="SUPFAM" id="SSF56436">
    <property type="entry name" value="C-type lectin-like"/>
    <property type="match status" value="1"/>
</dbReference>
<protein>
    <submittedName>
        <fullName evidence="2">Formylglycine-generating enzyme family protein</fullName>
    </submittedName>
</protein>
<comment type="caution">
    <text evidence="2">The sequence shown here is derived from an EMBL/GenBank/DDBJ whole genome shotgun (WGS) entry which is preliminary data.</text>
</comment>
<evidence type="ECO:0000313" key="2">
    <source>
        <dbReference type="EMBL" id="MDM5264432.1"/>
    </source>
</evidence>
<keyword evidence="3" id="KW-1185">Reference proteome</keyword>
<sequence length="239" mass="27286">MQSYFDENFVQLPRGSFLMGSDDVLAKEREKPVHEVHINYDIAMAKRQVTVEEYMLFAQATGAEVPEERHEHLGLDVPVRRVRYHDAKAYCAWKTQRDGVTYRLPTEAEWEYACRAGSTGNYCFGDDEKEFGDYAWYAENAEGVTHDVGTKKPNAWGLYDMHGNVWEWCADWYSENYENTPTDGSAYKIPNEKGRVLRGGSWNGSAENSRCSSRINLGSGGRNYFIGFRVVIELQSEGS</sequence>
<dbReference type="InterPro" id="IPR042095">
    <property type="entry name" value="SUMF_sf"/>
</dbReference>
<gene>
    <name evidence="2" type="ORF">PF327_09510</name>
</gene>
<proteinExistence type="predicted"/>
<dbReference type="Gene3D" id="3.90.1580.10">
    <property type="entry name" value="paralog of FGE (formylglycine-generating enzyme)"/>
    <property type="match status" value="1"/>
</dbReference>
<feature type="domain" description="Sulfatase-modifying factor enzyme-like" evidence="1">
    <location>
        <begin position="8"/>
        <end position="231"/>
    </location>
</feature>